<evidence type="ECO:0008006" key="3">
    <source>
        <dbReference type="Google" id="ProtNLM"/>
    </source>
</evidence>
<comment type="caution">
    <text evidence="1">The sequence shown here is derived from an EMBL/GenBank/DDBJ whole genome shotgun (WGS) entry which is preliminary data.</text>
</comment>
<sequence>MGNLAVAEMPLRASADPADPIIGNSPAIFFPQKKSLHFTVFKMFTLSTELYKGTVFASSDFDFNVLTDFVSEVYFVVGGGTESFRDVSGYIALTLVNSTSVSKVYKNDVYLSTCVRTPLSFT</sequence>
<gene>
    <name evidence="1" type="ORF">R1flu_002389</name>
</gene>
<dbReference type="AlphaFoldDB" id="A0ABD1Y603"/>
<dbReference type="EMBL" id="JBHFFA010000006">
    <property type="protein sequence ID" value="KAL2622184.1"/>
    <property type="molecule type" value="Genomic_DNA"/>
</dbReference>
<evidence type="ECO:0000313" key="2">
    <source>
        <dbReference type="Proteomes" id="UP001605036"/>
    </source>
</evidence>
<accession>A0ABD1Y603</accession>
<dbReference type="Proteomes" id="UP001605036">
    <property type="component" value="Unassembled WGS sequence"/>
</dbReference>
<proteinExistence type="predicted"/>
<evidence type="ECO:0000313" key="1">
    <source>
        <dbReference type="EMBL" id="KAL2622184.1"/>
    </source>
</evidence>
<protein>
    <recommendedName>
        <fullName evidence="3">Dirigent protein</fullName>
    </recommendedName>
</protein>
<keyword evidence="2" id="KW-1185">Reference proteome</keyword>
<reference evidence="1 2" key="1">
    <citation type="submission" date="2024-09" db="EMBL/GenBank/DDBJ databases">
        <title>Chromosome-scale assembly of Riccia fluitans.</title>
        <authorList>
            <person name="Paukszto L."/>
            <person name="Sawicki J."/>
            <person name="Karawczyk K."/>
            <person name="Piernik-Szablinska J."/>
            <person name="Szczecinska M."/>
            <person name="Mazdziarz M."/>
        </authorList>
    </citation>
    <scope>NUCLEOTIDE SEQUENCE [LARGE SCALE GENOMIC DNA]</scope>
    <source>
        <strain evidence="1">Rf_01</strain>
        <tissue evidence="1">Aerial parts of the thallus</tissue>
    </source>
</reference>
<name>A0ABD1Y603_9MARC</name>
<organism evidence="1 2">
    <name type="scientific">Riccia fluitans</name>
    <dbReference type="NCBI Taxonomy" id="41844"/>
    <lineage>
        <taxon>Eukaryota</taxon>
        <taxon>Viridiplantae</taxon>
        <taxon>Streptophyta</taxon>
        <taxon>Embryophyta</taxon>
        <taxon>Marchantiophyta</taxon>
        <taxon>Marchantiopsida</taxon>
        <taxon>Marchantiidae</taxon>
        <taxon>Marchantiales</taxon>
        <taxon>Ricciaceae</taxon>
        <taxon>Riccia</taxon>
    </lineage>
</organism>